<dbReference type="RefSeq" id="WP_229686505.1">
    <property type="nucleotide sequence ID" value="NZ_BMMK01000017.1"/>
</dbReference>
<reference evidence="1" key="1">
    <citation type="journal article" date="2014" name="Int. J. Syst. Evol. Microbiol.">
        <title>Complete genome sequence of Corynebacterium casei LMG S-19264T (=DSM 44701T), isolated from a smear-ripened cheese.</title>
        <authorList>
            <consortium name="US DOE Joint Genome Institute (JGI-PGF)"/>
            <person name="Walter F."/>
            <person name="Albersmeier A."/>
            <person name="Kalinowski J."/>
            <person name="Ruckert C."/>
        </authorList>
    </citation>
    <scope>NUCLEOTIDE SEQUENCE</scope>
    <source>
        <strain evidence="1">CGMCC 4.5737</strain>
    </source>
</reference>
<dbReference type="AlphaFoldDB" id="A0A8J3CGB2"/>
<reference evidence="1" key="2">
    <citation type="submission" date="2020-09" db="EMBL/GenBank/DDBJ databases">
        <authorList>
            <person name="Sun Q."/>
            <person name="Zhou Y."/>
        </authorList>
    </citation>
    <scope>NUCLEOTIDE SEQUENCE</scope>
    <source>
        <strain evidence="1">CGMCC 4.5737</strain>
    </source>
</reference>
<accession>A0A8J3CGB2</accession>
<dbReference type="SUPFAM" id="SSF52540">
    <property type="entry name" value="P-loop containing nucleoside triphosphate hydrolases"/>
    <property type="match status" value="1"/>
</dbReference>
<dbReference type="EMBL" id="BMMK01000017">
    <property type="protein sequence ID" value="GGM63320.1"/>
    <property type="molecule type" value="Genomic_DNA"/>
</dbReference>
<organism evidence="1 2">
    <name type="scientific">Longimycelium tulufanense</name>
    <dbReference type="NCBI Taxonomy" id="907463"/>
    <lineage>
        <taxon>Bacteria</taxon>
        <taxon>Bacillati</taxon>
        <taxon>Actinomycetota</taxon>
        <taxon>Actinomycetes</taxon>
        <taxon>Pseudonocardiales</taxon>
        <taxon>Pseudonocardiaceae</taxon>
        <taxon>Longimycelium</taxon>
    </lineage>
</organism>
<evidence type="ECO:0000313" key="1">
    <source>
        <dbReference type="EMBL" id="GGM63320.1"/>
    </source>
</evidence>
<dbReference type="Proteomes" id="UP000637578">
    <property type="component" value="Unassembled WGS sequence"/>
</dbReference>
<keyword evidence="2" id="KW-1185">Reference proteome</keyword>
<comment type="caution">
    <text evidence="1">The sequence shown here is derived from an EMBL/GenBank/DDBJ whole genome shotgun (WGS) entry which is preliminary data.</text>
</comment>
<protein>
    <submittedName>
        <fullName evidence="1">GTPase</fullName>
    </submittedName>
</protein>
<gene>
    <name evidence="1" type="ORF">GCM10012275_37410</name>
</gene>
<proteinExistence type="predicted"/>
<dbReference type="Gene3D" id="3.40.50.300">
    <property type="entry name" value="P-loop containing nucleotide triphosphate hydrolases"/>
    <property type="match status" value="1"/>
</dbReference>
<evidence type="ECO:0000313" key="2">
    <source>
        <dbReference type="Proteomes" id="UP000637578"/>
    </source>
</evidence>
<sequence>MTPFLAAADLLATTRSLFSGALACYQGNPRATAWLRHHLDRLEQPIQVAIVGGPRSGKSTLVNALVGEEVAPLAAGARPVTCYRGGPVPRVRVHAPHRPPWEIPAERRNRGLRLATGNQLPRDVDRVVVDWPARLLRDLTLIDTPPLTGDGPAHQAAVQADAVVHLTRHLPGTELPLLTSLQDNTFGPLGPVSALVVLSRADEIAGGGIDALSSAKQLARRFRGDPRAQVACQAILPFAGLVATAGRTLRDEEFALLQHLSTVPREEREDLLLSADRFLAAEQLPASEDERRWLVERWGLFGLRLTTALIRTGCGSAVQLAAQLAQRSGLSDVREMIRLCFVERAEVLKARTAWLALDVLLRSEPRPGTRELAADLERVAAGAHDFAELRLLAALESGRVQLPGDLADRARQLAGSHGTTPHARLAQDPDAGVEELHLAVSAELRDWRDHMGNPAFTADQREAARIVARSCAGMLIRLTG</sequence>
<dbReference type="InterPro" id="IPR027417">
    <property type="entry name" value="P-loop_NTPase"/>
</dbReference>
<name>A0A8J3CGB2_9PSEU</name>